<evidence type="ECO:0000256" key="11">
    <source>
        <dbReference type="ARBA" id="ARBA00023225"/>
    </source>
</evidence>
<feature type="transmembrane region" description="Helical" evidence="12">
    <location>
        <begin position="97"/>
        <end position="122"/>
    </location>
</feature>
<feature type="transmembrane region" description="Helical" evidence="12">
    <location>
        <begin position="154"/>
        <end position="172"/>
    </location>
</feature>
<keyword evidence="13" id="KW-0969">Cilium</keyword>
<evidence type="ECO:0000256" key="2">
    <source>
        <dbReference type="ARBA" id="ARBA00010690"/>
    </source>
</evidence>
<feature type="transmembrane region" description="Helical" evidence="12">
    <location>
        <begin position="38"/>
        <end position="59"/>
    </location>
</feature>
<dbReference type="Gene3D" id="6.10.250.2080">
    <property type="match status" value="1"/>
</dbReference>
<evidence type="ECO:0000256" key="7">
    <source>
        <dbReference type="ARBA" id="ARBA00022795"/>
    </source>
</evidence>
<comment type="caution">
    <text evidence="13">The sequence shown here is derived from an EMBL/GenBank/DDBJ whole genome shotgun (WGS) entry which is preliminary data.</text>
</comment>
<dbReference type="PANTHER" id="PTHR30531:SF12">
    <property type="entry name" value="FLAGELLAR BIOSYNTHETIC PROTEIN FLHB"/>
    <property type="match status" value="1"/>
</dbReference>
<dbReference type="SUPFAM" id="SSF160544">
    <property type="entry name" value="EscU C-terminal domain-like"/>
    <property type="match status" value="1"/>
</dbReference>
<evidence type="ECO:0000256" key="5">
    <source>
        <dbReference type="ARBA" id="ARBA00022475"/>
    </source>
</evidence>
<evidence type="ECO:0000256" key="6">
    <source>
        <dbReference type="ARBA" id="ARBA00022692"/>
    </source>
</evidence>
<proteinExistence type="inferred from homology"/>
<dbReference type="PRINTS" id="PR00950">
    <property type="entry name" value="TYPE3IMSPROT"/>
</dbReference>
<comment type="function">
    <text evidence="12">Required for formation of the rod structure in the basal body of the flagellar apparatus. Together with FliI and FliH, may constitute the export apparatus of flagellin.</text>
</comment>
<reference evidence="14" key="1">
    <citation type="journal article" date="2019" name="Int. J. Syst. Evol. Microbiol.">
        <title>The Global Catalogue of Microorganisms (GCM) 10K type strain sequencing project: providing services to taxonomists for standard genome sequencing and annotation.</title>
        <authorList>
            <consortium name="The Broad Institute Genomics Platform"/>
            <consortium name="The Broad Institute Genome Sequencing Center for Infectious Disease"/>
            <person name="Wu L."/>
            <person name="Ma J."/>
        </authorList>
    </citation>
    <scope>NUCLEOTIDE SEQUENCE [LARGE SCALE GENOMIC DNA]</scope>
    <source>
        <strain evidence="14">IBRC-M 10703</strain>
    </source>
</reference>
<dbReference type="Proteomes" id="UP001595772">
    <property type="component" value="Unassembled WGS sequence"/>
</dbReference>
<evidence type="ECO:0000256" key="4">
    <source>
        <dbReference type="ARBA" id="ARBA00022448"/>
    </source>
</evidence>
<evidence type="ECO:0000313" key="14">
    <source>
        <dbReference type="Proteomes" id="UP001595772"/>
    </source>
</evidence>
<comment type="similarity">
    <text evidence="2 12">Belongs to the type III secretion exporter family.</text>
</comment>
<gene>
    <name evidence="12 13" type="primary">flhB</name>
    <name evidence="13" type="ORF">ACFOUV_04795</name>
</gene>
<dbReference type="InterPro" id="IPR006135">
    <property type="entry name" value="T3SS_substrate_exporter"/>
</dbReference>
<comment type="subcellular location">
    <subcellularLocation>
        <location evidence="1">Cell membrane</location>
        <topology evidence="1">Multi-pass membrane protein</topology>
    </subcellularLocation>
</comment>
<evidence type="ECO:0000313" key="13">
    <source>
        <dbReference type="EMBL" id="MFC4023135.1"/>
    </source>
</evidence>
<dbReference type="Gene3D" id="3.40.1690.10">
    <property type="entry name" value="secretion proteins EscU"/>
    <property type="match status" value="1"/>
</dbReference>
<feature type="transmembrane region" description="Helical" evidence="12">
    <location>
        <begin position="192"/>
        <end position="216"/>
    </location>
</feature>
<evidence type="ECO:0000256" key="10">
    <source>
        <dbReference type="ARBA" id="ARBA00023136"/>
    </source>
</evidence>
<dbReference type="RefSeq" id="WP_379495613.1">
    <property type="nucleotide sequence ID" value="NZ_JBHSAO010000001.1"/>
</dbReference>
<keyword evidence="11 12" id="KW-1006">Bacterial flagellum protein export</keyword>
<evidence type="ECO:0000256" key="1">
    <source>
        <dbReference type="ARBA" id="ARBA00004651"/>
    </source>
</evidence>
<dbReference type="EMBL" id="JBHSAO010000001">
    <property type="protein sequence ID" value="MFC4023135.1"/>
    <property type="molecule type" value="Genomic_DNA"/>
</dbReference>
<evidence type="ECO:0000256" key="3">
    <source>
        <dbReference type="ARBA" id="ARBA00021622"/>
    </source>
</evidence>
<dbReference type="InterPro" id="IPR029025">
    <property type="entry name" value="T3SS_substrate_exporter_C"/>
</dbReference>
<protein>
    <recommendedName>
        <fullName evidence="3 12">Flagellar biosynthetic protein FlhB</fullName>
    </recommendedName>
</protein>
<organism evidence="13 14">
    <name type="scientific">Oceanobacillus longus</name>
    <dbReference type="NCBI Taxonomy" id="930120"/>
    <lineage>
        <taxon>Bacteria</taxon>
        <taxon>Bacillati</taxon>
        <taxon>Bacillota</taxon>
        <taxon>Bacilli</taxon>
        <taxon>Bacillales</taxon>
        <taxon>Bacillaceae</taxon>
        <taxon>Oceanobacillus</taxon>
    </lineage>
</organism>
<accession>A0ABV8GTB2</accession>
<dbReference type="InterPro" id="IPR006136">
    <property type="entry name" value="FlhB"/>
</dbReference>
<keyword evidence="9 12" id="KW-1133">Transmembrane helix</keyword>
<keyword evidence="4 12" id="KW-0813">Transport</keyword>
<dbReference type="NCBIfam" id="TIGR00328">
    <property type="entry name" value="flhB"/>
    <property type="match status" value="1"/>
</dbReference>
<evidence type="ECO:0000256" key="9">
    <source>
        <dbReference type="ARBA" id="ARBA00022989"/>
    </source>
</evidence>
<dbReference type="Pfam" id="PF01312">
    <property type="entry name" value="Bac_export_2"/>
    <property type="match status" value="1"/>
</dbReference>
<keyword evidence="6 12" id="KW-0812">Transmembrane</keyword>
<keyword evidence="14" id="KW-1185">Reference proteome</keyword>
<keyword evidence="8 12" id="KW-0653">Protein transport</keyword>
<name>A0ABV8GTB2_9BACI</name>
<evidence type="ECO:0000256" key="12">
    <source>
        <dbReference type="RuleBase" id="RU364091"/>
    </source>
</evidence>
<keyword evidence="13" id="KW-0282">Flagellum</keyword>
<evidence type="ECO:0000256" key="8">
    <source>
        <dbReference type="ARBA" id="ARBA00022927"/>
    </source>
</evidence>
<sequence length="359" mass="40503">MQLKLDLQFFAGEKTEKATPKKRLDERKKGKVAKSQDINTAVLLLFCFIGLFVFGGYILKHMTGFYQKSFTEFIHWNVTEVSVQQVFTSATIEAAKMLAPIMLIAIVAGVASNLMQIGFLFTAEPLKFDLKKIDPIQGAKRIFSIRALVELLKSLFKIVFIGTITFTVIWIFKDDMLMTAFTNAENALGFFGRVTGIMGIAAIIALLFLSVFDYSYQRYDFEKNMKMSKQDIKDEYKNVEGDPLIKSKIKEKQRQMATRRMMSEVPNADVVITNPTHYAVAIKYDETKASAPYILAKGTDKTALKIKEIAKANHVITVENIPLARGLHSAAEIGDVIPEEFFKAVAEVLAYVYRLEKKV</sequence>
<keyword evidence="7 12" id="KW-1005">Bacterial flagellum biogenesis</keyword>
<keyword evidence="10 12" id="KW-0472">Membrane</keyword>
<keyword evidence="5 12" id="KW-1003">Cell membrane</keyword>
<keyword evidence="13" id="KW-0966">Cell projection</keyword>
<dbReference type="PANTHER" id="PTHR30531">
    <property type="entry name" value="FLAGELLAR BIOSYNTHETIC PROTEIN FLHB"/>
    <property type="match status" value="1"/>
</dbReference>